<keyword evidence="2" id="KW-0689">Ribosomal protein</keyword>
<organism evidence="2 3">
    <name type="scientific">Striga asiatica</name>
    <name type="common">Asiatic witchweed</name>
    <name type="synonym">Buchnera asiatica</name>
    <dbReference type="NCBI Taxonomy" id="4170"/>
    <lineage>
        <taxon>Eukaryota</taxon>
        <taxon>Viridiplantae</taxon>
        <taxon>Streptophyta</taxon>
        <taxon>Embryophyta</taxon>
        <taxon>Tracheophyta</taxon>
        <taxon>Spermatophyta</taxon>
        <taxon>Magnoliopsida</taxon>
        <taxon>eudicotyledons</taxon>
        <taxon>Gunneridae</taxon>
        <taxon>Pentapetalae</taxon>
        <taxon>asterids</taxon>
        <taxon>lamiids</taxon>
        <taxon>Lamiales</taxon>
        <taxon>Orobanchaceae</taxon>
        <taxon>Buchnereae</taxon>
        <taxon>Striga</taxon>
    </lineage>
</organism>
<sequence length="197" mass="22682">MNLGQQLQNKQPKSDEQIEDGASIISSIKFSTTGLREPSISPTYSKFFCEISPILKDREILDRLNFFRNFFNRTRERVPGSPCSTDISDSHSLEGRQARTRKPKLTKPWDIEFGPKLVLIAPAHALKCRARNMGLFVPDALMNSQIHEEWEFGREVAEKRLTDINHLQIQAHEVTKLVWIGPPVNQWPNVFFPELIK</sequence>
<proteinExistence type="predicted"/>
<keyword evidence="2" id="KW-0687">Ribonucleoprotein</keyword>
<evidence type="ECO:0000256" key="1">
    <source>
        <dbReference type="SAM" id="MobiDB-lite"/>
    </source>
</evidence>
<dbReference type="Proteomes" id="UP000325081">
    <property type="component" value="Unassembled WGS sequence"/>
</dbReference>
<protein>
    <submittedName>
        <fullName evidence="2">50S ribosomal protein L11</fullName>
    </submittedName>
</protein>
<comment type="caution">
    <text evidence="2">The sequence shown here is derived from an EMBL/GenBank/DDBJ whole genome shotgun (WGS) entry which is preliminary data.</text>
</comment>
<evidence type="ECO:0000313" key="2">
    <source>
        <dbReference type="EMBL" id="GER47410.1"/>
    </source>
</evidence>
<feature type="non-terminal residue" evidence="2">
    <location>
        <position position="197"/>
    </location>
</feature>
<keyword evidence="3" id="KW-1185">Reference proteome</keyword>
<feature type="region of interest" description="Disordered" evidence="1">
    <location>
        <begin position="77"/>
        <end position="101"/>
    </location>
</feature>
<dbReference type="EMBL" id="BKCP01007926">
    <property type="protein sequence ID" value="GER47410.1"/>
    <property type="molecule type" value="Genomic_DNA"/>
</dbReference>
<name>A0A5A7QQC4_STRAF</name>
<dbReference type="GO" id="GO:0005840">
    <property type="term" value="C:ribosome"/>
    <property type="evidence" value="ECO:0007669"/>
    <property type="project" value="UniProtKB-KW"/>
</dbReference>
<evidence type="ECO:0000313" key="3">
    <source>
        <dbReference type="Proteomes" id="UP000325081"/>
    </source>
</evidence>
<reference evidence="3" key="1">
    <citation type="journal article" date="2019" name="Curr. Biol.">
        <title>Genome Sequence of Striga asiatica Provides Insight into the Evolution of Plant Parasitism.</title>
        <authorList>
            <person name="Yoshida S."/>
            <person name="Kim S."/>
            <person name="Wafula E.K."/>
            <person name="Tanskanen J."/>
            <person name="Kim Y.M."/>
            <person name="Honaas L."/>
            <person name="Yang Z."/>
            <person name="Spallek T."/>
            <person name="Conn C.E."/>
            <person name="Ichihashi Y."/>
            <person name="Cheong K."/>
            <person name="Cui S."/>
            <person name="Der J.P."/>
            <person name="Gundlach H."/>
            <person name="Jiao Y."/>
            <person name="Hori C."/>
            <person name="Ishida J.K."/>
            <person name="Kasahara H."/>
            <person name="Kiba T."/>
            <person name="Kim M.S."/>
            <person name="Koo N."/>
            <person name="Laohavisit A."/>
            <person name="Lee Y.H."/>
            <person name="Lumba S."/>
            <person name="McCourt P."/>
            <person name="Mortimer J.C."/>
            <person name="Mutuku J.M."/>
            <person name="Nomura T."/>
            <person name="Sasaki-Sekimoto Y."/>
            <person name="Seto Y."/>
            <person name="Wang Y."/>
            <person name="Wakatake T."/>
            <person name="Sakakibara H."/>
            <person name="Demura T."/>
            <person name="Yamaguchi S."/>
            <person name="Yoneyama K."/>
            <person name="Manabe R.I."/>
            <person name="Nelson D.C."/>
            <person name="Schulman A.H."/>
            <person name="Timko M.P."/>
            <person name="dePamphilis C.W."/>
            <person name="Choi D."/>
            <person name="Shirasu K."/>
        </authorList>
    </citation>
    <scope>NUCLEOTIDE SEQUENCE [LARGE SCALE GENOMIC DNA]</scope>
    <source>
        <strain evidence="3">cv. UVA1</strain>
    </source>
</reference>
<accession>A0A5A7QQC4</accession>
<feature type="compositionally biased region" description="Basic and acidic residues" evidence="1">
    <location>
        <begin position="88"/>
        <end position="97"/>
    </location>
</feature>
<dbReference type="AlphaFoldDB" id="A0A5A7QQC4"/>
<gene>
    <name evidence="2" type="ORF">STAS_24522</name>
</gene>